<name>A0A2P1PR33_9GAMM</name>
<feature type="modified residue" description="4-aspartylphosphate" evidence="2">
    <location>
        <position position="54"/>
    </location>
</feature>
<dbReference type="SUPFAM" id="SSF46894">
    <property type="entry name" value="C-terminal effector domain of the bipartite response regulators"/>
    <property type="match status" value="1"/>
</dbReference>
<evidence type="ECO:0000313" key="6">
    <source>
        <dbReference type="EMBL" id="AVP97294.1"/>
    </source>
</evidence>
<dbReference type="GO" id="GO:0000156">
    <property type="term" value="F:phosphorelay response regulator activity"/>
    <property type="evidence" value="ECO:0007669"/>
    <property type="project" value="TreeGrafter"/>
</dbReference>
<dbReference type="Gene3D" id="6.10.250.690">
    <property type="match status" value="1"/>
</dbReference>
<dbReference type="AlphaFoldDB" id="A0A2P1PR33"/>
<proteinExistence type="predicted"/>
<keyword evidence="7" id="KW-1185">Reference proteome</keyword>
<accession>A0A2P1PR33</accession>
<dbReference type="Pfam" id="PF00486">
    <property type="entry name" value="Trans_reg_C"/>
    <property type="match status" value="1"/>
</dbReference>
<evidence type="ECO:0000256" key="2">
    <source>
        <dbReference type="PROSITE-ProRule" id="PRU00169"/>
    </source>
</evidence>
<organism evidence="6 7">
    <name type="scientific">Ahniella affigens</name>
    <dbReference type="NCBI Taxonomy" id="2021234"/>
    <lineage>
        <taxon>Bacteria</taxon>
        <taxon>Pseudomonadati</taxon>
        <taxon>Pseudomonadota</taxon>
        <taxon>Gammaproteobacteria</taxon>
        <taxon>Lysobacterales</taxon>
        <taxon>Rhodanobacteraceae</taxon>
        <taxon>Ahniella</taxon>
    </lineage>
</organism>
<reference evidence="6 7" key="1">
    <citation type="submission" date="2018-03" db="EMBL/GenBank/DDBJ databases">
        <title>Ahniella affigens gen. nov., sp. nov., a gammaproteobacterium isolated from sandy soil near a stream.</title>
        <authorList>
            <person name="Ko Y."/>
            <person name="Kim J.-H."/>
        </authorList>
    </citation>
    <scope>NUCLEOTIDE SEQUENCE [LARGE SCALE GENOMIC DNA]</scope>
    <source>
        <strain evidence="6 7">D13</strain>
    </source>
</reference>
<dbReference type="PANTHER" id="PTHR48111:SF59">
    <property type="entry name" value="TRANSCRIPTIONAL REGULATORY PROTEIN BAER"/>
    <property type="match status" value="1"/>
</dbReference>
<dbReference type="EMBL" id="CP027860">
    <property type="protein sequence ID" value="AVP97294.1"/>
    <property type="molecule type" value="Genomic_DNA"/>
</dbReference>
<dbReference type="GO" id="GO:0005829">
    <property type="term" value="C:cytosol"/>
    <property type="evidence" value="ECO:0007669"/>
    <property type="project" value="TreeGrafter"/>
</dbReference>
<dbReference type="InterPro" id="IPR001789">
    <property type="entry name" value="Sig_transdc_resp-reg_receiver"/>
</dbReference>
<keyword evidence="2" id="KW-0597">Phosphoprotein</keyword>
<dbReference type="PROSITE" id="PS51755">
    <property type="entry name" value="OMPR_PHOB"/>
    <property type="match status" value="1"/>
</dbReference>
<reference evidence="6 7" key="2">
    <citation type="submission" date="2018-03" db="EMBL/GenBank/DDBJ databases">
        <authorList>
            <person name="Keele B.F."/>
        </authorList>
    </citation>
    <scope>NUCLEOTIDE SEQUENCE [LARGE SCALE GENOMIC DNA]</scope>
    <source>
        <strain evidence="6 7">D13</strain>
    </source>
</reference>
<dbReference type="PROSITE" id="PS50110">
    <property type="entry name" value="RESPONSE_REGULATORY"/>
    <property type="match status" value="1"/>
</dbReference>
<dbReference type="GO" id="GO:0006355">
    <property type="term" value="P:regulation of DNA-templated transcription"/>
    <property type="evidence" value="ECO:0007669"/>
    <property type="project" value="InterPro"/>
</dbReference>
<feature type="DNA-binding region" description="OmpR/PhoB-type" evidence="3">
    <location>
        <begin position="126"/>
        <end position="224"/>
    </location>
</feature>
<dbReference type="InterPro" id="IPR011006">
    <property type="entry name" value="CheY-like_superfamily"/>
</dbReference>
<dbReference type="Proteomes" id="UP000241074">
    <property type="component" value="Chromosome"/>
</dbReference>
<feature type="domain" description="Response regulatory" evidence="4">
    <location>
        <begin position="5"/>
        <end position="118"/>
    </location>
</feature>
<dbReference type="RefSeq" id="WP_106891218.1">
    <property type="nucleotide sequence ID" value="NZ_CP027860.1"/>
</dbReference>
<dbReference type="InterPro" id="IPR039420">
    <property type="entry name" value="WalR-like"/>
</dbReference>
<gene>
    <name evidence="6" type="ORF">C7S18_08860</name>
</gene>
<evidence type="ECO:0000313" key="7">
    <source>
        <dbReference type="Proteomes" id="UP000241074"/>
    </source>
</evidence>
<dbReference type="CDD" id="cd00383">
    <property type="entry name" value="trans_reg_C"/>
    <property type="match status" value="1"/>
</dbReference>
<dbReference type="Pfam" id="PF00072">
    <property type="entry name" value="Response_reg"/>
    <property type="match status" value="1"/>
</dbReference>
<dbReference type="Gene3D" id="3.40.50.2300">
    <property type="match status" value="1"/>
</dbReference>
<dbReference type="SUPFAM" id="SSF52172">
    <property type="entry name" value="CheY-like"/>
    <property type="match status" value="1"/>
</dbReference>
<dbReference type="InterPro" id="IPR036388">
    <property type="entry name" value="WH-like_DNA-bd_sf"/>
</dbReference>
<dbReference type="OrthoDB" id="9802426at2"/>
<evidence type="ECO:0000259" key="5">
    <source>
        <dbReference type="PROSITE" id="PS51755"/>
    </source>
</evidence>
<evidence type="ECO:0000256" key="3">
    <source>
        <dbReference type="PROSITE-ProRule" id="PRU01091"/>
    </source>
</evidence>
<protein>
    <submittedName>
        <fullName evidence="6">Two-component system response regulator BaeR</fullName>
    </submittedName>
</protein>
<dbReference type="InterPro" id="IPR001867">
    <property type="entry name" value="OmpR/PhoB-type_DNA-bd"/>
</dbReference>
<dbReference type="PANTHER" id="PTHR48111">
    <property type="entry name" value="REGULATOR OF RPOS"/>
    <property type="match status" value="1"/>
</dbReference>
<evidence type="ECO:0000256" key="1">
    <source>
        <dbReference type="ARBA" id="ARBA00023125"/>
    </source>
</evidence>
<dbReference type="Gene3D" id="1.10.10.10">
    <property type="entry name" value="Winged helix-like DNA-binding domain superfamily/Winged helix DNA-binding domain"/>
    <property type="match status" value="1"/>
</dbReference>
<keyword evidence="1 3" id="KW-0238">DNA-binding</keyword>
<feature type="domain" description="OmpR/PhoB-type" evidence="5">
    <location>
        <begin position="126"/>
        <end position="224"/>
    </location>
</feature>
<dbReference type="InterPro" id="IPR016032">
    <property type="entry name" value="Sig_transdc_resp-reg_C-effctor"/>
</dbReference>
<dbReference type="GO" id="GO:0000976">
    <property type="term" value="F:transcription cis-regulatory region binding"/>
    <property type="evidence" value="ECO:0007669"/>
    <property type="project" value="TreeGrafter"/>
</dbReference>
<dbReference type="KEGG" id="xba:C7S18_08860"/>
<dbReference type="SMART" id="SM00448">
    <property type="entry name" value="REC"/>
    <property type="match status" value="1"/>
</dbReference>
<dbReference type="SMART" id="SM00862">
    <property type="entry name" value="Trans_reg_C"/>
    <property type="match status" value="1"/>
</dbReference>
<sequence>MNPPRILIVEDEPRLASVLVDYLRHAGMNTHWLDHGDLVLPWLKQEPCSLMLLDQMLPGRDGLSILTELRQTSFLPVIVVTAQVRDIDRMLGLDSGADDYVCKPFNPNEVVARVKAVLRRSRQGGADTSSPQPLIVLDQAQSVARWRGQELALTQVEFRILEVLVRESPRIVSRQQLLGSMYTDHRVVTERTVDTHIRNLRRKFQEVAANPIDSVYGVGFRFDMSVT</sequence>
<evidence type="ECO:0000259" key="4">
    <source>
        <dbReference type="PROSITE" id="PS50110"/>
    </source>
</evidence>
<dbReference type="GO" id="GO:0032993">
    <property type="term" value="C:protein-DNA complex"/>
    <property type="evidence" value="ECO:0007669"/>
    <property type="project" value="TreeGrafter"/>
</dbReference>